<organism evidence="2 3">
    <name type="scientific">Winogradskyella psychrotolerans RS-3</name>
    <dbReference type="NCBI Taxonomy" id="641526"/>
    <lineage>
        <taxon>Bacteria</taxon>
        <taxon>Pseudomonadati</taxon>
        <taxon>Bacteroidota</taxon>
        <taxon>Flavobacteriia</taxon>
        <taxon>Flavobacteriales</taxon>
        <taxon>Flavobacteriaceae</taxon>
        <taxon>Winogradskyella</taxon>
    </lineage>
</organism>
<evidence type="ECO:0000313" key="2">
    <source>
        <dbReference type="EMBL" id="EPR72114.1"/>
    </source>
</evidence>
<dbReference type="RefSeq" id="WP_020896787.1">
    <property type="nucleotide sequence ID" value="NZ_ATMR01000128.1"/>
</dbReference>
<accession>S7WZB0</accession>
<dbReference type="OrthoDB" id="1426751at2"/>
<name>S7WZB0_9FLAO</name>
<protein>
    <submittedName>
        <fullName evidence="2">Uncharacterized protein</fullName>
    </submittedName>
</protein>
<dbReference type="STRING" id="641526.ADIWIN_2953"/>
<keyword evidence="3" id="KW-1185">Reference proteome</keyword>
<dbReference type="PATRIC" id="fig|641526.4.peg.2932"/>
<dbReference type="eggNOG" id="ENOG5032YN9">
    <property type="taxonomic scope" value="Bacteria"/>
</dbReference>
<evidence type="ECO:0000256" key="1">
    <source>
        <dbReference type="SAM" id="SignalP"/>
    </source>
</evidence>
<comment type="caution">
    <text evidence="2">The sequence shown here is derived from an EMBL/GenBank/DDBJ whole genome shotgun (WGS) entry which is preliminary data.</text>
</comment>
<feature type="chain" id="PRO_5004546464" evidence="1">
    <location>
        <begin position="20"/>
        <end position="490"/>
    </location>
</feature>
<proteinExistence type="predicted"/>
<dbReference type="AlphaFoldDB" id="S7WZB0"/>
<reference evidence="2 3" key="1">
    <citation type="journal article" date="2013" name="Genome Announc.">
        <title>Draft Genome Sequence of Winogradskyella psychrotolerans RS-3T, Isolated from the Marine Transect of Kongsfjorden, Ny-Alesund, Svalbard, Arctic Ocean.</title>
        <authorList>
            <person name="Kumar Pinnaka A."/>
            <person name="Ara S."/>
            <person name="Singh A."/>
            <person name="Shivaji S."/>
        </authorList>
    </citation>
    <scope>NUCLEOTIDE SEQUENCE [LARGE SCALE GENOMIC DNA]</scope>
    <source>
        <strain evidence="2 3">RS-3</strain>
    </source>
</reference>
<feature type="signal peptide" evidence="1">
    <location>
        <begin position="1"/>
        <end position="19"/>
    </location>
</feature>
<evidence type="ECO:0000313" key="3">
    <source>
        <dbReference type="Proteomes" id="UP000014962"/>
    </source>
</evidence>
<dbReference type="Proteomes" id="UP000014962">
    <property type="component" value="Unassembled WGS sequence"/>
</dbReference>
<sequence length="490" mass="56836">MKNRFILILLLSLTFAVNAQFSDLRDGRLIEDSKGRFIGDIKVLGVRNRTTIDAADKTNFLNEFTLKMKVWDYLGEPLEMYAFQWYRKGYYTVKVDNTSRSMSLDQLLEYPDLQKRFLDIRPTKVDIKIFGYAGDGNSSDKNRVGKIKVEESSVPVNVVYTYIVKDVDLLIAREGEFREPTVAGSPPTWNEFFNWQYSDPKGPLIDLNVTEDSFKRLSQEEQKQRITKIKNIWKQVKQISVSASIETLEWPEYEMIDIIKTYDRYKNEKKELSPQEKLEAELAEVQRTTEYNRNDEWGELPDLVEPEIEVFSIPKPNNEYGNYYGLKYKGTELVVLEPTNIYITKIADHFIVNNGKFNSKDAYKAERTYDYVNNATLYNNKGEQVGNRNYASIKFLKKGKKSIYDLPKNKILPENAIFYCTYPIGTPFKFYNCEGCSPELYGVNKQGIVGYDSDGNIILEIVLDKSDRPFPNENKPFSVVSGLINRYSDF</sequence>
<gene>
    <name evidence="2" type="ORF">ADIWIN_2953</name>
</gene>
<keyword evidence="1" id="KW-0732">Signal</keyword>
<dbReference type="EMBL" id="ATMR01000128">
    <property type="protein sequence ID" value="EPR72114.1"/>
    <property type="molecule type" value="Genomic_DNA"/>
</dbReference>